<dbReference type="SUPFAM" id="SSF52540">
    <property type="entry name" value="P-loop containing nucleoside triphosphate hydrolases"/>
    <property type="match status" value="1"/>
</dbReference>
<comment type="similarity">
    <text evidence="1">Belongs to the ABC transporter superfamily.</text>
</comment>
<evidence type="ECO:0000259" key="5">
    <source>
        <dbReference type="PROSITE" id="PS50893"/>
    </source>
</evidence>
<sequence length="306" mass="33945">MAEVRNLTMFYGSRPAVSGVSFSVSAGEILGLLGPNGAGKTTVLNILATRIVPSSGEVSICGVDALRDPQKARTYLGYLPETPPLYDYLEVGEYLSFVAEARGLSGARKKAREEWVVEVCGLKPVWRQPIGELSKGYRQRVGLAQALIHDPPLLILDEPTTGLDPLQIAELRALIREMAREKAVIFSTHILQEVEALADRILILNQGREVISGTREEIYRRLYPRPVYRVRLARELPSGTQLPEVLEMTPLGERSYRVVFREEVREPACFLCARGWPVEECSPETLSLEEIFLRTVGGDARPASTA</sequence>
<dbReference type="InterPro" id="IPR003439">
    <property type="entry name" value="ABC_transporter-like_ATP-bd"/>
</dbReference>
<evidence type="ECO:0000256" key="3">
    <source>
        <dbReference type="ARBA" id="ARBA00022741"/>
    </source>
</evidence>
<dbReference type="InterPro" id="IPR027417">
    <property type="entry name" value="P-loop_NTPase"/>
</dbReference>
<organism evidence="6">
    <name type="scientific">Thermosulfurimonas dismutans</name>
    <dbReference type="NCBI Taxonomy" id="999894"/>
    <lineage>
        <taxon>Bacteria</taxon>
        <taxon>Pseudomonadati</taxon>
        <taxon>Thermodesulfobacteriota</taxon>
        <taxon>Thermodesulfobacteria</taxon>
        <taxon>Thermodesulfobacteriales</taxon>
        <taxon>Thermodesulfobacteriaceae</taxon>
        <taxon>Thermosulfurimonas</taxon>
    </lineage>
</organism>
<dbReference type="PANTHER" id="PTHR43335">
    <property type="entry name" value="ABC TRANSPORTER, ATP-BINDING PROTEIN"/>
    <property type="match status" value="1"/>
</dbReference>
<dbReference type="EMBL" id="DRMH01000064">
    <property type="protein sequence ID" value="HFC97792.1"/>
    <property type="molecule type" value="Genomic_DNA"/>
</dbReference>
<dbReference type="Proteomes" id="UP000886043">
    <property type="component" value="Unassembled WGS sequence"/>
</dbReference>
<evidence type="ECO:0000256" key="1">
    <source>
        <dbReference type="ARBA" id="ARBA00005417"/>
    </source>
</evidence>
<dbReference type="GO" id="GO:0016887">
    <property type="term" value="F:ATP hydrolysis activity"/>
    <property type="evidence" value="ECO:0007669"/>
    <property type="project" value="InterPro"/>
</dbReference>
<dbReference type="PROSITE" id="PS50893">
    <property type="entry name" value="ABC_TRANSPORTER_2"/>
    <property type="match status" value="1"/>
</dbReference>
<dbReference type="GO" id="GO:0005524">
    <property type="term" value="F:ATP binding"/>
    <property type="evidence" value="ECO:0007669"/>
    <property type="project" value="UniProtKB-KW"/>
</dbReference>
<accession>A0A7C3CLD2</accession>
<feature type="domain" description="ABC transporter" evidence="5">
    <location>
        <begin position="2"/>
        <end position="231"/>
    </location>
</feature>
<evidence type="ECO:0000313" key="6">
    <source>
        <dbReference type="EMBL" id="HFC97792.1"/>
    </source>
</evidence>
<name>A0A7C3CLD2_9BACT</name>
<dbReference type="PANTHER" id="PTHR43335:SF4">
    <property type="entry name" value="ABC TRANSPORTER, ATP-BINDING PROTEIN"/>
    <property type="match status" value="1"/>
</dbReference>
<dbReference type="CDD" id="cd03230">
    <property type="entry name" value="ABC_DR_subfamily_A"/>
    <property type="match status" value="1"/>
</dbReference>
<dbReference type="AlphaFoldDB" id="A0A7C3CLD2"/>
<keyword evidence="2" id="KW-0813">Transport</keyword>
<dbReference type="Pfam" id="PF00005">
    <property type="entry name" value="ABC_tran"/>
    <property type="match status" value="1"/>
</dbReference>
<dbReference type="InterPro" id="IPR003593">
    <property type="entry name" value="AAA+_ATPase"/>
</dbReference>
<comment type="caution">
    <text evidence="6">The sequence shown here is derived from an EMBL/GenBank/DDBJ whole genome shotgun (WGS) entry which is preliminary data.</text>
</comment>
<evidence type="ECO:0000256" key="4">
    <source>
        <dbReference type="ARBA" id="ARBA00022840"/>
    </source>
</evidence>
<reference evidence="6" key="1">
    <citation type="journal article" date="2020" name="mSystems">
        <title>Genome- and Community-Level Interaction Insights into Carbon Utilization and Element Cycling Functions of Hydrothermarchaeota in Hydrothermal Sediment.</title>
        <authorList>
            <person name="Zhou Z."/>
            <person name="Liu Y."/>
            <person name="Xu W."/>
            <person name="Pan J."/>
            <person name="Luo Z.H."/>
            <person name="Li M."/>
        </authorList>
    </citation>
    <scope>NUCLEOTIDE SEQUENCE [LARGE SCALE GENOMIC DNA]</scope>
    <source>
        <strain evidence="6">HyVt-483</strain>
    </source>
</reference>
<gene>
    <name evidence="6" type="ORF">ENJ40_04970</name>
</gene>
<dbReference type="Gene3D" id="3.40.50.300">
    <property type="entry name" value="P-loop containing nucleotide triphosphate hydrolases"/>
    <property type="match status" value="1"/>
</dbReference>
<protein>
    <submittedName>
        <fullName evidence="6">ABC transporter ATP-binding protein</fullName>
    </submittedName>
</protein>
<evidence type="ECO:0000256" key="2">
    <source>
        <dbReference type="ARBA" id="ARBA00022448"/>
    </source>
</evidence>
<dbReference type="SMART" id="SM00382">
    <property type="entry name" value="AAA"/>
    <property type="match status" value="1"/>
</dbReference>
<proteinExistence type="inferred from homology"/>
<keyword evidence="4 6" id="KW-0067">ATP-binding</keyword>
<keyword evidence="3" id="KW-0547">Nucleotide-binding</keyword>